<reference evidence="1" key="1">
    <citation type="submission" date="2019-08" db="EMBL/GenBank/DDBJ databases">
        <authorList>
            <person name="Kucharzyk K."/>
            <person name="Murdoch R.W."/>
            <person name="Higgins S."/>
            <person name="Loffler F."/>
        </authorList>
    </citation>
    <scope>NUCLEOTIDE SEQUENCE</scope>
</reference>
<name>A0A645C440_9ZZZZ</name>
<gene>
    <name evidence="1" type="ORF">SDC9_119111</name>
</gene>
<dbReference type="AlphaFoldDB" id="A0A645C440"/>
<comment type="caution">
    <text evidence="1">The sequence shown here is derived from an EMBL/GenBank/DDBJ whole genome shotgun (WGS) entry which is preliminary data.</text>
</comment>
<proteinExistence type="predicted"/>
<dbReference type="EMBL" id="VSSQ01024552">
    <property type="protein sequence ID" value="MPM72138.1"/>
    <property type="molecule type" value="Genomic_DNA"/>
</dbReference>
<sequence>MYQRSQFRREVSLTEDFFRQKIETLSFCLNLFKNSLINFNFSFFVACIIQLQAEEESTRIVEVGEDPISVVQNLNKGGIINE</sequence>
<evidence type="ECO:0000313" key="1">
    <source>
        <dbReference type="EMBL" id="MPM72138.1"/>
    </source>
</evidence>
<accession>A0A645C440</accession>
<protein>
    <submittedName>
        <fullName evidence="1">Uncharacterized protein</fullName>
    </submittedName>
</protein>
<organism evidence="1">
    <name type="scientific">bioreactor metagenome</name>
    <dbReference type="NCBI Taxonomy" id="1076179"/>
    <lineage>
        <taxon>unclassified sequences</taxon>
        <taxon>metagenomes</taxon>
        <taxon>ecological metagenomes</taxon>
    </lineage>
</organism>